<dbReference type="Proteomes" id="UP000252893">
    <property type="component" value="Unassembled WGS sequence"/>
</dbReference>
<name>A0A366EAV8_9HYPH</name>
<dbReference type="OrthoDB" id="7872012at2"/>
<gene>
    <name evidence="2" type="ORF">DFR47_101203</name>
</gene>
<feature type="signal peptide" evidence="1">
    <location>
        <begin position="1"/>
        <end position="21"/>
    </location>
</feature>
<dbReference type="EMBL" id="QNRH01000001">
    <property type="protein sequence ID" value="RBO98604.1"/>
    <property type="molecule type" value="Genomic_DNA"/>
</dbReference>
<dbReference type="Pfam" id="PF07076">
    <property type="entry name" value="DUF1344"/>
    <property type="match status" value="1"/>
</dbReference>
<dbReference type="RefSeq" id="WP_113942551.1">
    <property type="nucleotide sequence ID" value="NZ_JBHEEG010000003.1"/>
</dbReference>
<reference evidence="2 3" key="1">
    <citation type="submission" date="2018-06" db="EMBL/GenBank/DDBJ databases">
        <title>Genomic Encyclopedia of Type Strains, Phase IV (KMG-IV): sequencing the most valuable type-strain genomes for metagenomic binning, comparative biology and taxonomic classification.</title>
        <authorList>
            <person name="Goeker M."/>
        </authorList>
    </citation>
    <scope>NUCLEOTIDE SEQUENCE [LARGE SCALE GENOMIC DNA]</scope>
    <source>
        <strain evidence="2 3">DSM 25619</strain>
    </source>
</reference>
<comment type="caution">
    <text evidence="2">The sequence shown here is derived from an EMBL/GenBank/DDBJ whole genome shotgun (WGS) entry which is preliminary data.</text>
</comment>
<proteinExistence type="predicted"/>
<protein>
    <submittedName>
        <fullName evidence="2">Uncharacterized protein DUF1344</fullName>
    </submittedName>
</protein>
<evidence type="ECO:0000313" key="3">
    <source>
        <dbReference type="Proteomes" id="UP000252893"/>
    </source>
</evidence>
<keyword evidence="3" id="KW-1185">Reference proteome</keyword>
<dbReference type="AlphaFoldDB" id="A0A366EAV8"/>
<dbReference type="InterPro" id="IPR009780">
    <property type="entry name" value="DUF1344"/>
</dbReference>
<evidence type="ECO:0000313" key="2">
    <source>
        <dbReference type="EMBL" id="RBO98604.1"/>
    </source>
</evidence>
<feature type="chain" id="PRO_5016677474" evidence="1">
    <location>
        <begin position="22"/>
        <end position="85"/>
    </location>
</feature>
<evidence type="ECO:0000256" key="1">
    <source>
        <dbReference type="SAM" id="SignalP"/>
    </source>
</evidence>
<accession>A0A366EAV8</accession>
<organism evidence="2 3">
    <name type="scientific">Pseudochrobactrum asaccharolyticum</name>
    <dbReference type="NCBI Taxonomy" id="354351"/>
    <lineage>
        <taxon>Bacteria</taxon>
        <taxon>Pseudomonadati</taxon>
        <taxon>Pseudomonadota</taxon>
        <taxon>Alphaproteobacteria</taxon>
        <taxon>Hyphomicrobiales</taxon>
        <taxon>Brucellaceae</taxon>
        <taxon>Pseudochrobactrum</taxon>
    </lineage>
</organism>
<keyword evidence="1" id="KW-0732">Signal</keyword>
<sequence>MRIFAILTLLLAPFFAGAALADDAEGKITKINEDAESITLDNGKDYRLPGEFDFSTIEKGMKVIVTYDLVDNVRYISNIDETDGG</sequence>